<evidence type="ECO:0000256" key="1">
    <source>
        <dbReference type="SAM" id="MobiDB-lite"/>
    </source>
</evidence>
<dbReference type="Proteomes" id="UP001454036">
    <property type="component" value="Unassembled WGS sequence"/>
</dbReference>
<reference evidence="2 3" key="1">
    <citation type="submission" date="2024-01" db="EMBL/GenBank/DDBJ databases">
        <title>The complete chloroplast genome sequence of Lithospermum erythrorhizon: insights into the phylogenetic relationship among Boraginaceae species and the maternal lineages of purple gromwells.</title>
        <authorList>
            <person name="Okada T."/>
            <person name="Watanabe K."/>
        </authorList>
    </citation>
    <scope>NUCLEOTIDE SEQUENCE [LARGE SCALE GENOMIC DNA]</scope>
</reference>
<organism evidence="2 3">
    <name type="scientific">Lithospermum erythrorhizon</name>
    <name type="common">Purple gromwell</name>
    <name type="synonym">Lithospermum officinale var. erythrorhizon</name>
    <dbReference type="NCBI Taxonomy" id="34254"/>
    <lineage>
        <taxon>Eukaryota</taxon>
        <taxon>Viridiplantae</taxon>
        <taxon>Streptophyta</taxon>
        <taxon>Embryophyta</taxon>
        <taxon>Tracheophyta</taxon>
        <taxon>Spermatophyta</taxon>
        <taxon>Magnoliopsida</taxon>
        <taxon>eudicotyledons</taxon>
        <taxon>Gunneridae</taxon>
        <taxon>Pentapetalae</taxon>
        <taxon>asterids</taxon>
        <taxon>lamiids</taxon>
        <taxon>Boraginales</taxon>
        <taxon>Boraginaceae</taxon>
        <taxon>Boraginoideae</taxon>
        <taxon>Lithospermeae</taxon>
        <taxon>Lithospermum</taxon>
    </lineage>
</organism>
<accession>A0AAV3R9R1</accession>
<protein>
    <submittedName>
        <fullName evidence="2">Uncharacterized protein</fullName>
    </submittedName>
</protein>
<sequence length="72" mass="7599">MKGRLVLGSMDFWSGRGIGPKFATGSTPNAGRDAAGAELYPSSPSASRRGSSCGLRTAEAGISCRRGEWFFR</sequence>
<name>A0AAV3R9R1_LITER</name>
<dbReference type="EMBL" id="BAABME010008423">
    <property type="protein sequence ID" value="GAA0173050.1"/>
    <property type="molecule type" value="Genomic_DNA"/>
</dbReference>
<evidence type="ECO:0000313" key="2">
    <source>
        <dbReference type="EMBL" id="GAA0173050.1"/>
    </source>
</evidence>
<feature type="region of interest" description="Disordered" evidence="1">
    <location>
        <begin position="23"/>
        <end position="52"/>
    </location>
</feature>
<evidence type="ECO:0000313" key="3">
    <source>
        <dbReference type="Proteomes" id="UP001454036"/>
    </source>
</evidence>
<keyword evidence="3" id="KW-1185">Reference proteome</keyword>
<comment type="caution">
    <text evidence="2">The sequence shown here is derived from an EMBL/GenBank/DDBJ whole genome shotgun (WGS) entry which is preliminary data.</text>
</comment>
<proteinExistence type="predicted"/>
<dbReference type="AlphaFoldDB" id="A0AAV3R9R1"/>
<gene>
    <name evidence="2" type="ORF">LIER_26748</name>
</gene>
<feature type="compositionally biased region" description="Low complexity" evidence="1">
    <location>
        <begin position="41"/>
        <end position="52"/>
    </location>
</feature>